<dbReference type="PANTHER" id="PTHR24305:SF166">
    <property type="entry name" value="CYTOCHROME P450 12A4, MITOCHONDRIAL-RELATED"/>
    <property type="match status" value="1"/>
</dbReference>
<feature type="domain" description="U-box" evidence="10">
    <location>
        <begin position="693"/>
        <end position="766"/>
    </location>
</feature>
<name>A0A8H5Q031_GIBSU</name>
<dbReference type="InterPro" id="IPR017972">
    <property type="entry name" value="Cyt_P450_CS"/>
</dbReference>
<dbReference type="GO" id="GO:0016567">
    <property type="term" value="P:protein ubiquitination"/>
    <property type="evidence" value="ECO:0007669"/>
    <property type="project" value="InterPro"/>
</dbReference>
<dbReference type="Proteomes" id="UP000547976">
    <property type="component" value="Unassembled WGS sequence"/>
</dbReference>
<dbReference type="AlphaFoldDB" id="A0A8H5Q031"/>
<dbReference type="SMART" id="SM00504">
    <property type="entry name" value="Ubox"/>
    <property type="match status" value="1"/>
</dbReference>
<evidence type="ECO:0000256" key="6">
    <source>
        <dbReference type="ARBA" id="ARBA00023004"/>
    </source>
</evidence>
<dbReference type="EC" id="5.2.1.8" evidence="3"/>
<dbReference type="InterPro" id="IPR050121">
    <property type="entry name" value="Cytochrome_P450_monoxygenase"/>
</dbReference>
<dbReference type="InterPro" id="IPR013083">
    <property type="entry name" value="Znf_RING/FYVE/PHD"/>
</dbReference>
<keyword evidence="7" id="KW-0413">Isomerase</keyword>
<dbReference type="SUPFAM" id="SSF48264">
    <property type="entry name" value="Cytochrome P450"/>
    <property type="match status" value="1"/>
</dbReference>
<dbReference type="InterPro" id="IPR002401">
    <property type="entry name" value="Cyt_P450_E_grp-I"/>
</dbReference>
<dbReference type="Pfam" id="PF04564">
    <property type="entry name" value="U-box"/>
    <property type="match status" value="1"/>
</dbReference>
<dbReference type="PRINTS" id="PR00463">
    <property type="entry name" value="EP450I"/>
</dbReference>
<keyword evidence="11" id="KW-0560">Oxidoreductase</keyword>
<dbReference type="GO" id="GO:0005506">
    <property type="term" value="F:iron ion binding"/>
    <property type="evidence" value="ECO:0007669"/>
    <property type="project" value="InterPro"/>
</dbReference>
<evidence type="ECO:0000256" key="8">
    <source>
        <dbReference type="PIRSR" id="PIRSR602401-1"/>
    </source>
</evidence>
<dbReference type="SMART" id="SM00028">
    <property type="entry name" value="TPR"/>
    <property type="match status" value="3"/>
</dbReference>
<evidence type="ECO:0000256" key="1">
    <source>
        <dbReference type="ARBA" id="ARBA00001971"/>
    </source>
</evidence>
<dbReference type="OrthoDB" id="1470350at2759"/>
<dbReference type="PROSITE" id="PS00086">
    <property type="entry name" value="CYTOCHROME_P450"/>
    <property type="match status" value="1"/>
</dbReference>
<evidence type="ECO:0000256" key="3">
    <source>
        <dbReference type="ARBA" id="ARBA00013194"/>
    </source>
</evidence>
<protein>
    <recommendedName>
        <fullName evidence="3">peptidylprolyl isomerase</fullName>
        <ecNumber evidence="3">5.2.1.8</ecNumber>
    </recommendedName>
</protein>
<dbReference type="CDD" id="cd11069">
    <property type="entry name" value="CYP_FUM15-like"/>
    <property type="match status" value="1"/>
</dbReference>
<dbReference type="SUPFAM" id="SSF57850">
    <property type="entry name" value="RING/U-box"/>
    <property type="match status" value="1"/>
</dbReference>
<dbReference type="PROSITE" id="PS51698">
    <property type="entry name" value="U_BOX"/>
    <property type="match status" value="1"/>
</dbReference>
<sequence length="769" mass="87296">MTSLLPSTPSISVGLAILGMIVMGIIAFNVFVYPFYVSPLRHLPGPKDNAFFLGQTVKFLQVPWFPELFCKWSREFPDAPIIRYLNFANGETLFVNSIDAYKQVLQTKSSYFVKPAFAKQFAHEFIGDGLPFAEGKLHKVRRAAISQPFSAARLRAFSPVVQQKAEQLIDVLTQQRNEHGNVEIESNIWKAVLDVIGLETFGLDLNHLESDESPLFDTFTTMMQPSTFGHVINYLNSLIPIRQYIPLKECIEFSQSCARVREFIVGLMTIRRNQCEQGLVNEKNQDALQCLLEHTDPDWNDKSVVEYVLNLLILGHDTTACSITWAVHELSRRPDCQQRLRDEIASMDSTCGVPGFSDIDKLPYLHNFVREVLRLYCAVAMAPRQATEDVEIDGTMIPKGAVIQLSPAVMNMHPLVWGPDAQEFNPDRWSDLTGGAKSAYAFETFHNGPRMCIGKQLSFMEMKMMIVEMVRKFKIEKPLGDEEKQVEVAGPAFTLRPKENLVALQLKNEGNKCFQAGDYFGADSLYSKAIIADPKNPALYTNRAMARLKLNYWDSVITDCEACLQLTPDNMKARYYLAQAQIALRDYDAALENALHAHKLCAATGDRSLAAVTALVLRCKKERWDDLEKKRVRESRDLEREMLELLTKDKEAMLAGIDDGMEKQEIEEESNAKIERMKEIFERARADGDKKREVPDWAIDDISFGFMVDPVVTKTGKSYERASIMEHLNRNHSDPLTREPLVPSELRPNLALKQACEEFLEHNGWAADW</sequence>
<dbReference type="Gene3D" id="1.10.630.10">
    <property type="entry name" value="Cytochrome P450"/>
    <property type="match status" value="1"/>
</dbReference>
<reference evidence="11 12" key="1">
    <citation type="submission" date="2020-05" db="EMBL/GenBank/DDBJ databases">
        <title>Identification and distribution of gene clusters putatively required for synthesis of sphingolipid metabolism inhibitors in phylogenetically diverse species of the filamentous fungus Fusarium.</title>
        <authorList>
            <person name="Kim H.-S."/>
            <person name="Busman M."/>
            <person name="Brown D.W."/>
            <person name="Divon H."/>
            <person name="Uhlig S."/>
            <person name="Proctor R.H."/>
        </authorList>
    </citation>
    <scope>NUCLEOTIDE SEQUENCE [LARGE SCALE GENOMIC DNA]</scope>
    <source>
        <strain evidence="11 12">NRRL 66333</strain>
    </source>
</reference>
<evidence type="ECO:0000256" key="4">
    <source>
        <dbReference type="ARBA" id="ARBA00022617"/>
    </source>
</evidence>
<comment type="similarity">
    <text evidence="2">Belongs to the cytochrome P450 family.</text>
</comment>
<feature type="transmembrane region" description="Helical" evidence="9">
    <location>
        <begin position="12"/>
        <end position="36"/>
    </location>
</feature>
<keyword evidence="9" id="KW-0472">Membrane</keyword>
<dbReference type="Gene3D" id="3.30.40.10">
    <property type="entry name" value="Zinc/RING finger domain, C3HC4 (zinc finger)"/>
    <property type="match status" value="1"/>
</dbReference>
<dbReference type="GO" id="GO:0004842">
    <property type="term" value="F:ubiquitin-protein transferase activity"/>
    <property type="evidence" value="ECO:0007669"/>
    <property type="project" value="InterPro"/>
</dbReference>
<organism evidence="11 12">
    <name type="scientific">Gibberella subglutinans</name>
    <name type="common">Fusarium subglutinans</name>
    <dbReference type="NCBI Taxonomy" id="42677"/>
    <lineage>
        <taxon>Eukaryota</taxon>
        <taxon>Fungi</taxon>
        <taxon>Dikarya</taxon>
        <taxon>Ascomycota</taxon>
        <taxon>Pezizomycotina</taxon>
        <taxon>Sordariomycetes</taxon>
        <taxon>Hypocreomycetidae</taxon>
        <taxon>Hypocreales</taxon>
        <taxon>Nectriaceae</taxon>
        <taxon>Fusarium</taxon>
        <taxon>Fusarium fujikuroi species complex</taxon>
    </lineage>
</organism>
<proteinExistence type="inferred from homology"/>
<keyword evidence="9" id="KW-1133">Transmembrane helix</keyword>
<dbReference type="RefSeq" id="XP_036537904.1">
    <property type="nucleotide sequence ID" value="XM_036684829.1"/>
</dbReference>
<dbReference type="InterPro" id="IPR001128">
    <property type="entry name" value="Cyt_P450"/>
</dbReference>
<dbReference type="Pfam" id="PF00067">
    <property type="entry name" value="p450"/>
    <property type="match status" value="1"/>
</dbReference>
<dbReference type="Gene3D" id="1.25.40.10">
    <property type="entry name" value="Tetratricopeptide repeat domain"/>
    <property type="match status" value="1"/>
</dbReference>
<dbReference type="GO" id="GO:0016705">
    <property type="term" value="F:oxidoreductase activity, acting on paired donors, with incorporation or reduction of molecular oxygen"/>
    <property type="evidence" value="ECO:0007669"/>
    <property type="project" value="InterPro"/>
</dbReference>
<evidence type="ECO:0000256" key="2">
    <source>
        <dbReference type="ARBA" id="ARBA00010617"/>
    </source>
</evidence>
<evidence type="ECO:0000256" key="7">
    <source>
        <dbReference type="ARBA" id="ARBA00023110"/>
    </source>
</evidence>
<dbReference type="SUPFAM" id="SSF48452">
    <property type="entry name" value="TPR-like"/>
    <property type="match status" value="1"/>
</dbReference>
<keyword evidence="7" id="KW-0697">Rotamase</keyword>
<dbReference type="InterPro" id="IPR019734">
    <property type="entry name" value="TPR_rpt"/>
</dbReference>
<comment type="caution">
    <text evidence="11">The sequence shown here is derived from an EMBL/GenBank/DDBJ whole genome shotgun (WGS) entry which is preliminary data.</text>
</comment>
<dbReference type="InterPro" id="IPR036396">
    <property type="entry name" value="Cyt_P450_sf"/>
</dbReference>
<keyword evidence="4 8" id="KW-0349">Heme</keyword>
<comment type="cofactor">
    <cofactor evidence="1 8">
        <name>heme</name>
        <dbReference type="ChEBI" id="CHEBI:30413"/>
    </cofactor>
</comment>
<dbReference type="EMBL" id="JAAOAV010000069">
    <property type="protein sequence ID" value="KAF5605226.1"/>
    <property type="molecule type" value="Genomic_DNA"/>
</dbReference>
<keyword evidence="6 8" id="KW-0408">Iron</keyword>
<keyword evidence="12" id="KW-1185">Reference proteome</keyword>
<dbReference type="PRINTS" id="PR00385">
    <property type="entry name" value="P450"/>
</dbReference>
<dbReference type="InterPro" id="IPR003613">
    <property type="entry name" value="Ubox_domain"/>
</dbReference>
<keyword evidence="11" id="KW-0503">Monooxygenase</keyword>
<dbReference type="InterPro" id="IPR011990">
    <property type="entry name" value="TPR-like_helical_dom_sf"/>
</dbReference>
<evidence type="ECO:0000259" key="10">
    <source>
        <dbReference type="PROSITE" id="PS51698"/>
    </source>
</evidence>
<dbReference type="GO" id="GO:0020037">
    <property type="term" value="F:heme binding"/>
    <property type="evidence" value="ECO:0007669"/>
    <property type="project" value="InterPro"/>
</dbReference>
<dbReference type="PANTHER" id="PTHR24305">
    <property type="entry name" value="CYTOCHROME P450"/>
    <property type="match status" value="1"/>
</dbReference>
<evidence type="ECO:0000313" key="11">
    <source>
        <dbReference type="EMBL" id="KAF5605226.1"/>
    </source>
</evidence>
<accession>A0A8H5Q031</accession>
<keyword evidence="5 8" id="KW-0479">Metal-binding</keyword>
<dbReference type="GO" id="GO:0003755">
    <property type="term" value="F:peptidyl-prolyl cis-trans isomerase activity"/>
    <property type="evidence" value="ECO:0007669"/>
    <property type="project" value="UniProtKB-KW"/>
</dbReference>
<dbReference type="GO" id="GO:0004497">
    <property type="term" value="F:monooxygenase activity"/>
    <property type="evidence" value="ECO:0007669"/>
    <property type="project" value="UniProtKB-KW"/>
</dbReference>
<feature type="binding site" description="axial binding residue" evidence="8">
    <location>
        <position position="452"/>
    </location>
    <ligand>
        <name>heme</name>
        <dbReference type="ChEBI" id="CHEBI:30413"/>
    </ligand>
    <ligandPart>
        <name>Fe</name>
        <dbReference type="ChEBI" id="CHEBI:18248"/>
    </ligandPart>
</feature>
<gene>
    <name evidence="11" type="ORF">FSUBG_6611</name>
</gene>
<evidence type="ECO:0000256" key="5">
    <source>
        <dbReference type="ARBA" id="ARBA00022723"/>
    </source>
</evidence>
<evidence type="ECO:0000313" key="12">
    <source>
        <dbReference type="Proteomes" id="UP000547976"/>
    </source>
</evidence>
<evidence type="ECO:0000256" key="9">
    <source>
        <dbReference type="SAM" id="Phobius"/>
    </source>
</evidence>
<dbReference type="GeneID" id="59319547"/>
<keyword evidence="9" id="KW-0812">Transmembrane</keyword>